<dbReference type="Pfam" id="PF15867">
    <property type="entry name" value="Dynein_attach_N"/>
    <property type="match status" value="1"/>
</dbReference>
<dbReference type="GO" id="GO:0031514">
    <property type="term" value="C:motile cilium"/>
    <property type="evidence" value="ECO:0007669"/>
    <property type="project" value="UniProtKB-SubCell"/>
</dbReference>
<gene>
    <name evidence="15" type="primary">LOC112279275</name>
    <name evidence="14" type="ORF">PHYPA_003958</name>
</gene>
<keyword evidence="7" id="KW-0282">Flagellum</keyword>
<evidence type="ECO:0000256" key="7">
    <source>
        <dbReference type="ARBA" id="ARBA00022846"/>
    </source>
</evidence>
<feature type="compositionally biased region" description="Polar residues" evidence="11">
    <location>
        <begin position="88"/>
        <end position="101"/>
    </location>
</feature>
<evidence type="ECO:0000313" key="15">
    <source>
        <dbReference type="EnsemblPlants" id="Pp3c3_3250V3.1"/>
    </source>
</evidence>
<reference evidence="14 16" key="1">
    <citation type="journal article" date="2008" name="Science">
        <title>The Physcomitrella genome reveals evolutionary insights into the conquest of land by plants.</title>
        <authorList>
            <person name="Rensing S."/>
            <person name="Lang D."/>
            <person name="Zimmer A."/>
            <person name="Terry A."/>
            <person name="Salamov A."/>
            <person name="Shapiro H."/>
            <person name="Nishiyama T."/>
            <person name="Perroud P.-F."/>
            <person name="Lindquist E."/>
            <person name="Kamisugi Y."/>
            <person name="Tanahashi T."/>
            <person name="Sakakibara K."/>
            <person name="Fujita T."/>
            <person name="Oishi K."/>
            <person name="Shin-I T."/>
            <person name="Kuroki Y."/>
            <person name="Toyoda A."/>
            <person name="Suzuki Y."/>
            <person name="Hashimoto A."/>
            <person name="Yamaguchi K."/>
            <person name="Sugano A."/>
            <person name="Kohara Y."/>
            <person name="Fujiyama A."/>
            <person name="Anterola A."/>
            <person name="Aoki S."/>
            <person name="Ashton N."/>
            <person name="Barbazuk W.B."/>
            <person name="Barker E."/>
            <person name="Bennetzen J."/>
            <person name="Bezanilla M."/>
            <person name="Blankenship R."/>
            <person name="Cho S.H."/>
            <person name="Dutcher S."/>
            <person name="Estelle M."/>
            <person name="Fawcett J.A."/>
            <person name="Gundlach H."/>
            <person name="Hanada K."/>
            <person name="Heyl A."/>
            <person name="Hicks K.A."/>
            <person name="Hugh J."/>
            <person name="Lohr M."/>
            <person name="Mayer K."/>
            <person name="Melkozernov A."/>
            <person name="Murata T."/>
            <person name="Nelson D."/>
            <person name="Pils B."/>
            <person name="Prigge M."/>
            <person name="Reiss B."/>
            <person name="Renner T."/>
            <person name="Rombauts S."/>
            <person name="Rushton P."/>
            <person name="Sanderfoot A."/>
            <person name="Schween G."/>
            <person name="Shiu S.-H."/>
            <person name="Stueber K."/>
            <person name="Theodoulou F.L."/>
            <person name="Tu H."/>
            <person name="Van de Peer Y."/>
            <person name="Verrier P.J."/>
            <person name="Waters E."/>
            <person name="Wood A."/>
            <person name="Yang L."/>
            <person name="Cove D."/>
            <person name="Cuming A."/>
            <person name="Hasebe M."/>
            <person name="Lucas S."/>
            <person name="Mishler D.B."/>
            <person name="Reski R."/>
            <person name="Grigoriev I."/>
            <person name="Quatrano R.S."/>
            <person name="Boore J.L."/>
        </authorList>
    </citation>
    <scope>NUCLEOTIDE SEQUENCE [LARGE SCALE GENOMIC DNA]</scope>
    <source>
        <strain evidence="15 16">cv. Gransden 2004</strain>
    </source>
</reference>
<dbReference type="Gramene" id="Pp3c3_3250V3.1">
    <property type="protein sequence ID" value="Pp3c3_3250V3.1"/>
    <property type="gene ID" value="Pp3c3_3250"/>
</dbReference>
<evidence type="ECO:0000256" key="1">
    <source>
        <dbReference type="ARBA" id="ARBA00004048"/>
    </source>
</evidence>
<dbReference type="AlphaFoldDB" id="A0A2K1KT50"/>
<dbReference type="EnsemblPlants" id="Pp3c3_3250V3.1">
    <property type="protein sequence ID" value="Pp3c3_3250V3.1"/>
    <property type="gene ID" value="Pp3c3_3250"/>
</dbReference>
<dbReference type="InterPro" id="IPR025986">
    <property type="entry name" value="RPAP3-like_C"/>
</dbReference>
<keyword evidence="9" id="KW-0966">Cell projection</keyword>
<keyword evidence="5" id="KW-0963">Cytoplasm</keyword>
<dbReference type="EMBL" id="ABEU02000003">
    <property type="protein sequence ID" value="PNR56965.1"/>
    <property type="molecule type" value="Genomic_DNA"/>
</dbReference>
<proteinExistence type="inferred from homology"/>
<dbReference type="GeneID" id="112279275"/>
<feature type="compositionally biased region" description="Basic and acidic residues" evidence="11">
    <location>
        <begin position="59"/>
        <end position="74"/>
    </location>
</feature>
<comment type="function">
    <text evidence="1">Dynein-attachment factor required for cilia motility.</text>
</comment>
<dbReference type="GO" id="GO:0036157">
    <property type="term" value="C:outer dynein arm"/>
    <property type="evidence" value="ECO:0007669"/>
    <property type="project" value="InterPro"/>
</dbReference>
<comment type="subunit">
    <text evidence="4">Homodimer.</text>
</comment>
<organism evidence="14">
    <name type="scientific">Physcomitrium patens</name>
    <name type="common">Spreading-leaved earth moss</name>
    <name type="synonym">Physcomitrella patens</name>
    <dbReference type="NCBI Taxonomy" id="3218"/>
    <lineage>
        <taxon>Eukaryota</taxon>
        <taxon>Viridiplantae</taxon>
        <taxon>Streptophyta</taxon>
        <taxon>Embryophyta</taxon>
        <taxon>Bryophyta</taxon>
        <taxon>Bryophytina</taxon>
        <taxon>Bryopsida</taxon>
        <taxon>Funariidae</taxon>
        <taxon>Funariales</taxon>
        <taxon>Funariaceae</taxon>
        <taxon>Physcomitrium</taxon>
    </lineage>
</organism>
<comment type="subcellular location">
    <subcellularLocation>
        <location evidence="2">Cell projection</location>
        <location evidence="2">Cilium</location>
        <location evidence="2">Flagellum</location>
    </subcellularLocation>
    <subcellularLocation>
        <location evidence="3">Cytoplasm</location>
    </subcellularLocation>
</comment>
<dbReference type="Proteomes" id="UP000006727">
    <property type="component" value="Chromosome 3"/>
</dbReference>
<dbReference type="STRING" id="3218.A0A2K1KT50"/>
<evidence type="ECO:0000256" key="2">
    <source>
        <dbReference type="ARBA" id="ARBA00004230"/>
    </source>
</evidence>
<sequence length="291" mass="32903">MALPTHLWNKETKELRNAIHDDWKRKAIDSAKKRAAAAHVDYPTFANLVSVAHLKPVERKMSGQEDGETPEHFYRGTAPSWTFDPAGTNKSSNLDDGNAQTADEPPTSLGLQRPRRQLGGREKITDHDVFAKEWRLLNKDTLSQMAFLTGIDSDHYPEIFKVELPPNLLADILATIYTFVKTEKNAAGSPERQQLLRAAFNKAVDEDWIVRMLEEMTKCGRFSLVIGCIGATTHAMIRELISHLNESDWCKTSYEAEDSKRQPSPVSRIHNIASLYRVQIDRQNCMSKSAK</sequence>
<evidence type="ECO:0000256" key="9">
    <source>
        <dbReference type="ARBA" id="ARBA00023273"/>
    </source>
</evidence>
<dbReference type="PANTHER" id="PTHR28572">
    <property type="entry name" value="COILED-COIL DOMAIN-CONTAINING PROTEIN 103"/>
    <property type="match status" value="1"/>
</dbReference>
<dbReference type="GO" id="GO:0007368">
    <property type="term" value="P:determination of left/right symmetry"/>
    <property type="evidence" value="ECO:0000318"/>
    <property type="project" value="GO_Central"/>
</dbReference>
<dbReference type="RefSeq" id="XP_073388659.1">
    <property type="nucleotide sequence ID" value="XM_073532558.1"/>
</dbReference>
<dbReference type="GO" id="GO:0003351">
    <property type="term" value="P:epithelial cilium movement involved in extracellular fluid movement"/>
    <property type="evidence" value="ECO:0000318"/>
    <property type="project" value="GO_Central"/>
</dbReference>
<evidence type="ECO:0000256" key="11">
    <source>
        <dbReference type="SAM" id="MobiDB-lite"/>
    </source>
</evidence>
<evidence type="ECO:0000259" key="12">
    <source>
        <dbReference type="Pfam" id="PF13877"/>
    </source>
</evidence>
<dbReference type="Pfam" id="PF13877">
    <property type="entry name" value="RPAP3_C"/>
    <property type="match status" value="1"/>
</dbReference>
<accession>A0A2K1KT50</accession>
<protein>
    <submittedName>
        <fullName evidence="14 15">Uncharacterized protein</fullName>
    </submittedName>
</protein>
<dbReference type="EnsemblPlants" id="Pp3c3_3250V3.2">
    <property type="protein sequence ID" value="Pp3c3_3250V3.2"/>
    <property type="gene ID" value="Pp3c3_3250"/>
</dbReference>
<name>A0A2K1KT50_PHYPA</name>
<feature type="domain" description="Dynein attachment factor N-terminal" evidence="13">
    <location>
        <begin position="13"/>
        <end position="60"/>
    </location>
</feature>
<dbReference type="GO" id="GO:0005576">
    <property type="term" value="C:extracellular region"/>
    <property type="evidence" value="ECO:0007669"/>
    <property type="project" value="GOC"/>
</dbReference>
<evidence type="ECO:0000256" key="5">
    <source>
        <dbReference type="ARBA" id="ARBA00022490"/>
    </source>
</evidence>
<evidence type="ECO:0000256" key="6">
    <source>
        <dbReference type="ARBA" id="ARBA00022794"/>
    </source>
</evidence>
<keyword evidence="8" id="KW-0969">Cilium</keyword>
<feature type="region of interest" description="Disordered" evidence="11">
    <location>
        <begin position="59"/>
        <end position="122"/>
    </location>
</feature>
<keyword evidence="16" id="KW-1185">Reference proteome</keyword>
<comment type="similarity">
    <text evidence="10">Belongs to the DNAAF19/PR46b family.</text>
</comment>
<dbReference type="InterPro" id="IPR042422">
    <property type="entry name" value="CC103"/>
</dbReference>
<keyword evidence="6" id="KW-0970">Cilium biogenesis/degradation</keyword>
<dbReference type="PANTHER" id="PTHR28572:SF1">
    <property type="entry name" value="COILED-COIL DOMAIN-CONTAINING PROTEIN 103"/>
    <property type="match status" value="1"/>
</dbReference>
<evidence type="ECO:0000256" key="8">
    <source>
        <dbReference type="ARBA" id="ARBA00023069"/>
    </source>
</evidence>
<evidence type="ECO:0000313" key="14">
    <source>
        <dbReference type="EMBL" id="PNR56965.1"/>
    </source>
</evidence>
<dbReference type="GO" id="GO:0036159">
    <property type="term" value="P:inner dynein arm assembly"/>
    <property type="evidence" value="ECO:0000318"/>
    <property type="project" value="GO_Central"/>
</dbReference>
<evidence type="ECO:0000313" key="16">
    <source>
        <dbReference type="Proteomes" id="UP000006727"/>
    </source>
</evidence>
<evidence type="ECO:0000259" key="13">
    <source>
        <dbReference type="Pfam" id="PF15867"/>
    </source>
</evidence>
<reference evidence="15" key="3">
    <citation type="submission" date="2020-12" db="UniProtKB">
        <authorList>
            <consortium name="EnsemblPlants"/>
        </authorList>
    </citation>
    <scope>IDENTIFICATION</scope>
</reference>
<dbReference type="Gramene" id="Pp3c3_3250V3.2">
    <property type="protein sequence ID" value="Pp3c3_3250V3.2"/>
    <property type="gene ID" value="Pp3c3_3250"/>
</dbReference>
<dbReference type="InterPro" id="IPR031733">
    <property type="entry name" value="Dynein_attach_N"/>
</dbReference>
<dbReference type="OrthoDB" id="1929773at2759"/>
<evidence type="ECO:0000256" key="4">
    <source>
        <dbReference type="ARBA" id="ARBA00011738"/>
    </source>
</evidence>
<reference evidence="14 16" key="2">
    <citation type="journal article" date="2018" name="Plant J.">
        <title>The Physcomitrella patens chromosome-scale assembly reveals moss genome structure and evolution.</title>
        <authorList>
            <person name="Lang D."/>
            <person name="Ullrich K.K."/>
            <person name="Murat F."/>
            <person name="Fuchs J."/>
            <person name="Jenkins J."/>
            <person name="Haas F.B."/>
            <person name="Piednoel M."/>
            <person name="Gundlach H."/>
            <person name="Van Bel M."/>
            <person name="Meyberg R."/>
            <person name="Vives C."/>
            <person name="Morata J."/>
            <person name="Symeonidi A."/>
            <person name="Hiss M."/>
            <person name="Muchero W."/>
            <person name="Kamisugi Y."/>
            <person name="Saleh O."/>
            <person name="Blanc G."/>
            <person name="Decker E.L."/>
            <person name="van Gessel N."/>
            <person name="Grimwood J."/>
            <person name="Hayes R.D."/>
            <person name="Graham S.W."/>
            <person name="Gunter L.E."/>
            <person name="McDaniel S.F."/>
            <person name="Hoernstein S.N.W."/>
            <person name="Larsson A."/>
            <person name="Li F.W."/>
            <person name="Perroud P.F."/>
            <person name="Phillips J."/>
            <person name="Ranjan P."/>
            <person name="Rokshar D.S."/>
            <person name="Rothfels C.J."/>
            <person name="Schneider L."/>
            <person name="Shu S."/>
            <person name="Stevenson D.W."/>
            <person name="Thummler F."/>
            <person name="Tillich M."/>
            <person name="Villarreal Aguilar J.C."/>
            <person name="Widiez T."/>
            <person name="Wong G.K."/>
            <person name="Wymore A."/>
            <person name="Zhang Y."/>
            <person name="Zimmer A.D."/>
            <person name="Quatrano R.S."/>
            <person name="Mayer K.F.X."/>
            <person name="Goodstein D."/>
            <person name="Casacuberta J.M."/>
            <person name="Vandepoele K."/>
            <person name="Reski R."/>
            <person name="Cuming A.C."/>
            <person name="Tuskan G.A."/>
            <person name="Maumus F."/>
            <person name="Salse J."/>
            <person name="Schmutz J."/>
            <person name="Rensing S.A."/>
        </authorList>
    </citation>
    <scope>NUCLEOTIDE SEQUENCE [LARGE SCALE GENOMIC DNA]</scope>
    <source>
        <strain evidence="15 16">cv. Gransden 2004</strain>
    </source>
</reference>
<feature type="domain" description="RNA-polymerase II-associated protein 3-like C-terminal" evidence="12">
    <location>
        <begin position="130"/>
        <end position="230"/>
    </location>
</feature>
<evidence type="ECO:0000256" key="3">
    <source>
        <dbReference type="ARBA" id="ARBA00004496"/>
    </source>
</evidence>
<evidence type="ECO:0000256" key="10">
    <source>
        <dbReference type="ARBA" id="ARBA00049986"/>
    </source>
</evidence>